<evidence type="ECO:0000313" key="3">
    <source>
        <dbReference type="Proteomes" id="UP000007882"/>
    </source>
</evidence>
<dbReference type="RefSeq" id="WP_014441130.1">
    <property type="nucleotide sequence ID" value="NC_017093.1"/>
</dbReference>
<proteinExistence type="predicted"/>
<dbReference type="OrthoDB" id="3204481at2"/>
<dbReference type="HOGENOM" id="CLU_655138_0_0_11"/>
<sequence length="390" mass="41742">MSTTSLTLRERASLPLEYVRTVGPLVGVTAGRIRDAMIGLHAAHPAHPIVSRLSRSANRWEHLDGPEFARFAEGAVTDLGHDPVNFEALTRQLQFEPPGQHPVRILAGGGYLAVRVSSAYAGATNPLLRELALAAYEMRAAGIPTAPARQQAALPKAWWKQVGRHPGRWMLPKQQQPQSPESGRPAAGPSTAWHPSLTMRSARSARVLDEMAAWRDRYAPGVSTAAITFAAFTAALIELGVEPDTHGGTFLLDLGPAHLPPDALTDPVAIHRTLADELASGRPLTRKMLRAGRAVLTGAPVESPPGLAFSDRGRHDLLSDLPWAVVPASRINLSVPTVSGPRTITVTSSEMTGVLHLEATFHATSYDPDVIARAVELTCTDPAGLIMANR</sequence>
<feature type="region of interest" description="Disordered" evidence="1">
    <location>
        <begin position="169"/>
        <end position="196"/>
    </location>
</feature>
<dbReference type="KEGG" id="ams:AMIS_10130"/>
<dbReference type="Proteomes" id="UP000007882">
    <property type="component" value="Chromosome"/>
</dbReference>
<evidence type="ECO:0008006" key="4">
    <source>
        <dbReference type="Google" id="ProtNLM"/>
    </source>
</evidence>
<dbReference type="STRING" id="512565.AMIS_10130"/>
<keyword evidence="3" id="KW-1185">Reference proteome</keyword>
<evidence type="ECO:0000256" key="1">
    <source>
        <dbReference type="SAM" id="MobiDB-lite"/>
    </source>
</evidence>
<dbReference type="eggNOG" id="COG2244">
    <property type="taxonomic scope" value="Bacteria"/>
</dbReference>
<evidence type="ECO:0000313" key="2">
    <source>
        <dbReference type="EMBL" id="BAL86233.1"/>
    </source>
</evidence>
<reference evidence="2 3" key="1">
    <citation type="submission" date="2012-02" db="EMBL/GenBank/DDBJ databases">
        <title>Complete genome sequence of Actinoplanes missouriensis 431 (= NBRC 102363).</title>
        <authorList>
            <person name="Ohnishi Y."/>
            <person name="Ishikawa J."/>
            <person name="Sekine M."/>
            <person name="Hosoyama A."/>
            <person name="Harada T."/>
            <person name="Narita H."/>
            <person name="Hata T."/>
            <person name="Konno Y."/>
            <person name="Tutikane K."/>
            <person name="Fujita N."/>
            <person name="Horinouchi S."/>
            <person name="Hayakawa M."/>
        </authorList>
    </citation>
    <scope>NUCLEOTIDE SEQUENCE [LARGE SCALE GENOMIC DNA]</scope>
    <source>
        <strain evidence="3">ATCC 14538 / DSM 43046 / CBS 188.64 / JCM 3121 / NBRC 102363 / NCIMB 12654 / NRRL B-3342 / UNCC 431</strain>
    </source>
</reference>
<gene>
    <name evidence="2" type="ordered locus">AMIS_10130</name>
</gene>
<organism evidence="2 3">
    <name type="scientific">Actinoplanes missouriensis (strain ATCC 14538 / DSM 43046 / CBS 188.64 / JCM 3121 / NBRC 102363 / NCIMB 12654 / NRRL B-3342 / UNCC 431)</name>
    <dbReference type="NCBI Taxonomy" id="512565"/>
    <lineage>
        <taxon>Bacteria</taxon>
        <taxon>Bacillati</taxon>
        <taxon>Actinomycetota</taxon>
        <taxon>Actinomycetes</taxon>
        <taxon>Micromonosporales</taxon>
        <taxon>Micromonosporaceae</taxon>
        <taxon>Actinoplanes</taxon>
    </lineage>
</organism>
<accession>I0GZP6</accession>
<dbReference type="EMBL" id="AP012319">
    <property type="protein sequence ID" value="BAL86233.1"/>
    <property type="molecule type" value="Genomic_DNA"/>
</dbReference>
<name>I0GZP6_ACTM4</name>
<protein>
    <recommendedName>
        <fullName evidence="4">Condensation domain-containing protein</fullName>
    </recommendedName>
</protein>
<dbReference type="PATRIC" id="fig|512565.3.peg.1019"/>
<dbReference type="AlphaFoldDB" id="I0GZP6"/>